<comment type="subcellular location">
    <subcellularLocation>
        <location evidence="1">Cell membrane</location>
        <topology evidence="1">Multi-pass membrane protein</topology>
    </subcellularLocation>
</comment>
<keyword evidence="2" id="KW-0813">Transport</keyword>
<dbReference type="InterPro" id="IPR050095">
    <property type="entry name" value="ECF_ABC_transporter_ATP-bd"/>
</dbReference>
<protein>
    <submittedName>
        <fullName evidence="11">Putative ATP-binding cassette transporter</fullName>
    </submittedName>
</protein>
<feature type="domain" description="ABC transmembrane type-1" evidence="10">
    <location>
        <begin position="56"/>
        <end position="292"/>
    </location>
</feature>
<organism evidence="11 12">
    <name type="scientific">Chitinophaga sancti</name>
    <dbReference type="NCBI Taxonomy" id="1004"/>
    <lineage>
        <taxon>Bacteria</taxon>
        <taxon>Pseudomonadati</taxon>
        <taxon>Bacteroidota</taxon>
        <taxon>Chitinophagia</taxon>
        <taxon>Chitinophagales</taxon>
        <taxon>Chitinophagaceae</taxon>
        <taxon>Chitinophaga</taxon>
    </lineage>
</organism>
<dbReference type="InterPro" id="IPR036640">
    <property type="entry name" value="ABC1_TM_sf"/>
</dbReference>
<dbReference type="Gene3D" id="1.20.1560.10">
    <property type="entry name" value="ABC transporter type 1, transmembrane domain"/>
    <property type="match status" value="1"/>
</dbReference>
<evidence type="ECO:0000313" key="12">
    <source>
        <dbReference type="Proteomes" id="UP000183788"/>
    </source>
</evidence>
<gene>
    <name evidence="11" type="ORF">SAMN05661012_06029</name>
</gene>
<dbReference type="Pfam" id="PF00005">
    <property type="entry name" value="ABC_tran"/>
    <property type="match status" value="1"/>
</dbReference>
<feature type="transmembrane region" description="Helical" evidence="8">
    <location>
        <begin position="126"/>
        <end position="146"/>
    </location>
</feature>
<evidence type="ECO:0000256" key="8">
    <source>
        <dbReference type="SAM" id="Phobius"/>
    </source>
</evidence>
<evidence type="ECO:0000259" key="9">
    <source>
        <dbReference type="PROSITE" id="PS50893"/>
    </source>
</evidence>
<evidence type="ECO:0000256" key="4">
    <source>
        <dbReference type="ARBA" id="ARBA00022741"/>
    </source>
</evidence>
<proteinExistence type="predicted"/>
<keyword evidence="3 8" id="KW-0812">Transmembrane</keyword>
<dbReference type="PANTHER" id="PTHR43553:SF11">
    <property type="entry name" value="ABC TRANSPORTER ATP-BINDING_PERMEASE PROTEIN YOJI"/>
    <property type="match status" value="1"/>
</dbReference>
<evidence type="ECO:0000256" key="2">
    <source>
        <dbReference type="ARBA" id="ARBA00022448"/>
    </source>
</evidence>
<name>A0A1K1SS84_9BACT</name>
<feature type="transmembrane region" description="Helical" evidence="8">
    <location>
        <begin position="152"/>
        <end position="168"/>
    </location>
</feature>
<evidence type="ECO:0000256" key="7">
    <source>
        <dbReference type="ARBA" id="ARBA00023136"/>
    </source>
</evidence>
<dbReference type="InterPro" id="IPR027417">
    <property type="entry name" value="P-loop_NTPase"/>
</dbReference>
<keyword evidence="4" id="KW-0547">Nucleotide-binding</keyword>
<dbReference type="SMART" id="SM00382">
    <property type="entry name" value="AAA"/>
    <property type="match status" value="1"/>
</dbReference>
<dbReference type="GO" id="GO:0043190">
    <property type="term" value="C:ATP-binding cassette (ABC) transporter complex"/>
    <property type="evidence" value="ECO:0007669"/>
    <property type="project" value="TreeGrafter"/>
</dbReference>
<dbReference type="Proteomes" id="UP000183788">
    <property type="component" value="Unassembled WGS sequence"/>
</dbReference>
<dbReference type="PROSITE" id="PS50893">
    <property type="entry name" value="ABC_TRANSPORTER_2"/>
    <property type="match status" value="1"/>
</dbReference>
<dbReference type="GO" id="GO:0005524">
    <property type="term" value="F:ATP binding"/>
    <property type="evidence" value="ECO:0007669"/>
    <property type="project" value="UniProtKB-KW"/>
</dbReference>
<evidence type="ECO:0000313" key="11">
    <source>
        <dbReference type="EMBL" id="SFW87150.1"/>
    </source>
</evidence>
<evidence type="ECO:0000256" key="6">
    <source>
        <dbReference type="ARBA" id="ARBA00022989"/>
    </source>
</evidence>
<dbReference type="PROSITE" id="PS50929">
    <property type="entry name" value="ABC_TM1F"/>
    <property type="match status" value="1"/>
</dbReference>
<dbReference type="PANTHER" id="PTHR43553">
    <property type="entry name" value="HEAVY METAL TRANSPORTER"/>
    <property type="match status" value="1"/>
</dbReference>
<evidence type="ECO:0000256" key="3">
    <source>
        <dbReference type="ARBA" id="ARBA00022692"/>
    </source>
</evidence>
<dbReference type="SUPFAM" id="SSF52540">
    <property type="entry name" value="P-loop containing nucleoside triphosphate hydrolases"/>
    <property type="match status" value="1"/>
</dbReference>
<accession>A0A1K1SS84</accession>
<keyword evidence="7 8" id="KW-0472">Membrane</keyword>
<dbReference type="SUPFAM" id="SSF90123">
    <property type="entry name" value="ABC transporter transmembrane region"/>
    <property type="match status" value="1"/>
</dbReference>
<reference evidence="11 12" key="1">
    <citation type="submission" date="2016-11" db="EMBL/GenBank/DDBJ databases">
        <authorList>
            <person name="Jaros S."/>
            <person name="Januszkiewicz K."/>
            <person name="Wedrychowicz H."/>
        </authorList>
    </citation>
    <scope>NUCLEOTIDE SEQUENCE [LARGE SCALE GENOMIC DNA]</scope>
    <source>
        <strain evidence="11 12">DSM 784</strain>
    </source>
</reference>
<feature type="transmembrane region" description="Helical" evidence="8">
    <location>
        <begin position="54"/>
        <end position="71"/>
    </location>
</feature>
<dbReference type="InterPro" id="IPR003593">
    <property type="entry name" value="AAA+_ATPase"/>
</dbReference>
<dbReference type="AlphaFoldDB" id="A0A1K1SS84"/>
<dbReference type="OrthoDB" id="846150at2"/>
<feature type="domain" description="ABC transporter" evidence="9">
    <location>
        <begin position="330"/>
        <end position="550"/>
    </location>
</feature>
<evidence type="ECO:0000259" key="10">
    <source>
        <dbReference type="PROSITE" id="PS50929"/>
    </source>
</evidence>
<keyword evidence="5 11" id="KW-0067">ATP-binding</keyword>
<dbReference type="GO" id="GO:0140359">
    <property type="term" value="F:ABC-type transporter activity"/>
    <property type="evidence" value="ECO:0007669"/>
    <property type="project" value="InterPro"/>
</dbReference>
<dbReference type="InterPro" id="IPR003439">
    <property type="entry name" value="ABC_transporter-like_ATP-bd"/>
</dbReference>
<dbReference type="STRING" id="1004.SAMN05661012_06029"/>
<keyword evidence="6 8" id="KW-1133">Transmembrane helix</keyword>
<feature type="transmembrane region" description="Helical" evidence="8">
    <location>
        <begin position="242"/>
        <end position="259"/>
    </location>
</feature>
<dbReference type="EMBL" id="FPIZ01000031">
    <property type="protein sequence ID" value="SFW87150.1"/>
    <property type="molecule type" value="Genomic_DNA"/>
</dbReference>
<feature type="transmembrane region" description="Helical" evidence="8">
    <location>
        <begin position="265"/>
        <end position="284"/>
    </location>
</feature>
<evidence type="ECO:0000256" key="5">
    <source>
        <dbReference type="ARBA" id="ARBA00022840"/>
    </source>
</evidence>
<evidence type="ECO:0000256" key="1">
    <source>
        <dbReference type="ARBA" id="ARBA00004651"/>
    </source>
</evidence>
<sequence length="550" mass="63544">MMILLKMLQQKSKGFFVMLALLGLINSIWGSTLLLLINNKVTNTPLPFVDQYDWQIYTVLIVLSFVTSRYFQSYMIRLTYDLGNDLGLSIFDKLRFTNYEEYQKLGDEKVRTAVADVTTLQRFPQAFIESFNAVVMVAIGVIYLFYINLPGAALITGILGVLATLYYFRNMAVHQDMTTVRDLANIYQQNMNDFLRGFREIKMSRDRSDNIFEHISVNRGRAKDLTVKTLIRHMGNELMGSYVWYLMIGIILFMLPALLHAGQVVSSSFIVTLLYLMGPMSIIITEIREFTLMHIAVTRLEEFDKVVSASRTIELGHGNDPRADVGFQSIRFDNVTYEYYDEIRAETFRLLPLNLEIRKGETIFITGGNGSGKSTFIHLLTGLYMPKSGHIYFNDECITPQTYPWYRDQLVAIHTDHCLFTENYDDFELNRNNARLMELLNKMRLTDIVTFNEQKNVIKATLSKGQQKRLALIYALMEEKEIIILDEWAAEQDPVFRAFFYKVLVPEMKAMGKTVIAVTHDDAYFDYAERVLRFDYGRVQSDVRQPAMAV</sequence>
<dbReference type="GO" id="GO:0016887">
    <property type="term" value="F:ATP hydrolysis activity"/>
    <property type="evidence" value="ECO:0007669"/>
    <property type="project" value="InterPro"/>
</dbReference>
<dbReference type="InterPro" id="IPR011527">
    <property type="entry name" value="ABC1_TM_dom"/>
</dbReference>
<dbReference type="Gene3D" id="3.40.50.300">
    <property type="entry name" value="P-loop containing nucleotide triphosphate hydrolases"/>
    <property type="match status" value="1"/>
</dbReference>